<dbReference type="OrthoDB" id="8304198at2"/>
<accession>A0NQ99</accession>
<proteinExistence type="predicted"/>
<dbReference type="RefSeq" id="WP_006933094.1">
    <property type="nucleotide sequence ID" value="NZ_AAUW01000004.1"/>
</dbReference>
<protein>
    <recommendedName>
        <fullName evidence="3">Tail assembly chaperone</fullName>
    </recommendedName>
</protein>
<evidence type="ECO:0000313" key="1">
    <source>
        <dbReference type="EMBL" id="EAV44957.1"/>
    </source>
</evidence>
<gene>
    <name evidence="1" type="ORF">SIAM614_13118</name>
</gene>
<dbReference type="AlphaFoldDB" id="A0NQ99"/>
<dbReference type="eggNOG" id="ENOG503352C">
    <property type="taxonomic scope" value="Bacteria"/>
</dbReference>
<dbReference type="EMBL" id="AAUW01000004">
    <property type="protein sequence ID" value="EAV44957.1"/>
    <property type="molecule type" value="Genomic_DNA"/>
</dbReference>
<sequence length="121" mass="13242">MSQKTTPVELTLEEPVEHGGKTFDKLTFARKRKVRDLVAADDYKSILQKTGAVYASMAGVPAEVILDLDADDYANLEEQVAPLMGKSWEDVKMGFLTEEAASYGMQTAVQAELAKRAKASD</sequence>
<dbReference type="Pfam" id="PF10109">
    <property type="entry name" value="Phage_TAC_7"/>
    <property type="match status" value="1"/>
</dbReference>
<evidence type="ECO:0000313" key="2">
    <source>
        <dbReference type="Proteomes" id="UP000004848"/>
    </source>
</evidence>
<reference evidence="1 2" key="1">
    <citation type="submission" date="2006-05" db="EMBL/GenBank/DDBJ databases">
        <authorList>
            <person name="King G."/>
            <person name="Ferriera S."/>
            <person name="Johnson J."/>
            <person name="Kravitz S."/>
            <person name="Beeson K."/>
            <person name="Sutton G."/>
            <person name="Rogers Y.-H."/>
            <person name="Friedman R."/>
            <person name="Frazier M."/>
            <person name="Venter J.C."/>
        </authorList>
    </citation>
    <scope>NUCLEOTIDE SEQUENCE [LARGE SCALE GENOMIC DNA]</scope>
    <source>
        <strain evidence="2">ATCC 25650 / DSM 13394 / JCM 20685 / NBRC 16684 / NCIMB 2208 / IAM 12614 / B1</strain>
    </source>
</reference>
<organism evidence="1 2">
    <name type="scientific">Roseibium aggregatum (strain ATCC 25650 / DSM 13394 / JCM 20685 / NBRC 16684 / NCIMB 2208 / IAM 12614 / B1)</name>
    <name type="common">Stappia aggregata</name>
    <dbReference type="NCBI Taxonomy" id="384765"/>
    <lineage>
        <taxon>Bacteria</taxon>
        <taxon>Pseudomonadati</taxon>
        <taxon>Pseudomonadota</taxon>
        <taxon>Alphaproteobacteria</taxon>
        <taxon>Hyphomicrobiales</taxon>
        <taxon>Stappiaceae</taxon>
        <taxon>Roseibium</taxon>
    </lineage>
</organism>
<comment type="caution">
    <text evidence="1">The sequence shown here is derived from an EMBL/GenBank/DDBJ whole genome shotgun (WGS) entry which is preliminary data.</text>
</comment>
<dbReference type="Proteomes" id="UP000004848">
    <property type="component" value="Unassembled WGS sequence"/>
</dbReference>
<dbReference type="GeneID" id="68845715"/>
<name>A0NQ99_ROSAI</name>
<evidence type="ECO:0008006" key="3">
    <source>
        <dbReference type="Google" id="ProtNLM"/>
    </source>
</evidence>
<dbReference type="InterPro" id="IPR019289">
    <property type="entry name" value="Phage_tail_E/E"/>
</dbReference>